<accession>A0A8J6BAH1</accession>
<dbReference type="AlphaFoldDB" id="A0A8J6BAH1"/>
<sequence>MNAKPALLASFGVSRTATSAIPGDIPSLLAHAYATHVGEKMPSIKDAHIASPPTNNTSTTLLLALIADIPPLAPAAQALIDRARSILIDGPPLSMNIELENEEELPVAMYTLLQGTIWACLLAAGANPDLEAKLPSRLRAVLDQESRALWFLCRKFFFSYQVAEKDGECSINKCHSTSDMIWHHHHLYNGRLFMLQSGVPGFARAQMPPVIEVHSDGPSHIAMTPKGLWGWGENSDGQLGIPIAQVSVPTRISFKSCRRVARYEAKLPSWRKQDLVLWMARLVSRTWILTPAGLIMAGFEGWLFFQKKVKTKVASFHPVSLPTGFVPDHVSYTMSVVVVSTGDRQVIGGRNHHGQLGLGHRHRVHGLAELPFHADKTFESPSATVFLSGQQLLFAGRVPLSIAQSGLLPGFAGNTSCLTATPLRFSQRIKGFLLTTTVACWVTAGQTYYSACDGRWFIVSFEATSYVEGYCFKNRSGQWYTMRSVGQGGVAGMVQCAKPKRSAMRWPISSVDVEAWEARS</sequence>
<comment type="caution">
    <text evidence="1">The sequence shown here is derived from an EMBL/GenBank/DDBJ whole genome shotgun (WGS) entry which is preliminary data.</text>
</comment>
<dbReference type="InterPro" id="IPR009091">
    <property type="entry name" value="RCC1/BLIP-II"/>
</dbReference>
<dbReference type="Gene3D" id="2.130.10.30">
    <property type="entry name" value="Regulator of chromosome condensation 1/beta-lactamase-inhibitor protein II"/>
    <property type="match status" value="1"/>
</dbReference>
<gene>
    <name evidence="1" type="ORF">J8273_0649</name>
</gene>
<dbReference type="InterPro" id="IPR000408">
    <property type="entry name" value="Reg_chr_condens"/>
</dbReference>
<evidence type="ECO:0000313" key="2">
    <source>
        <dbReference type="Proteomes" id="UP000717585"/>
    </source>
</evidence>
<name>A0A8J6BAH1_9EUKA</name>
<dbReference type="EMBL" id="JAHDYR010000001">
    <property type="protein sequence ID" value="KAG9397519.1"/>
    <property type="molecule type" value="Genomic_DNA"/>
</dbReference>
<dbReference type="Proteomes" id="UP000717585">
    <property type="component" value="Unassembled WGS sequence"/>
</dbReference>
<dbReference type="Pfam" id="PF00415">
    <property type="entry name" value="RCC1"/>
    <property type="match status" value="1"/>
</dbReference>
<proteinExistence type="predicted"/>
<protein>
    <submittedName>
        <fullName evidence="1">Uncharacterized protein</fullName>
    </submittedName>
</protein>
<keyword evidence="2" id="KW-1185">Reference proteome</keyword>
<organism evidence="1 2">
    <name type="scientific">Carpediemonas membranifera</name>
    <dbReference type="NCBI Taxonomy" id="201153"/>
    <lineage>
        <taxon>Eukaryota</taxon>
        <taxon>Metamonada</taxon>
        <taxon>Carpediemonas-like organisms</taxon>
        <taxon>Carpediemonas</taxon>
    </lineage>
</organism>
<evidence type="ECO:0000313" key="1">
    <source>
        <dbReference type="EMBL" id="KAG9397519.1"/>
    </source>
</evidence>
<dbReference type="SUPFAM" id="SSF50985">
    <property type="entry name" value="RCC1/BLIP-II"/>
    <property type="match status" value="1"/>
</dbReference>
<reference evidence="1" key="1">
    <citation type="submission" date="2021-05" db="EMBL/GenBank/DDBJ databases">
        <title>A free-living protist that lacks canonical eukaryotic 1 DNA replication and segregation systems.</title>
        <authorList>
            <person name="Salas-Leiva D.E."/>
            <person name="Tromer E.C."/>
            <person name="Curtis B.A."/>
            <person name="Jerlstrom-Hultqvist J."/>
            <person name="Kolisko M."/>
            <person name="Yi Z."/>
            <person name="Salas-Leiva J.S."/>
            <person name="Gallot-Lavallee L."/>
            <person name="Kops G.J.P.L."/>
            <person name="Archibald J.M."/>
            <person name="Simpson A.G.B."/>
            <person name="Roger A.J."/>
        </authorList>
    </citation>
    <scope>NUCLEOTIDE SEQUENCE</scope>
    <source>
        <strain evidence="1">BICM</strain>
    </source>
</reference>